<dbReference type="Pfam" id="PF00072">
    <property type="entry name" value="Response_reg"/>
    <property type="match status" value="1"/>
</dbReference>
<dbReference type="EMBL" id="VFJB01000003">
    <property type="protein sequence ID" value="KAA0258793.1"/>
    <property type="molecule type" value="Genomic_DNA"/>
</dbReference>
<reference evidence="4 5" key="1">
    <citation type="submission" date="2019-06" db="EMBL/GenBank/DDBJ databases">
        <title>Genomic insights into carbon and energy metabolism of Deferribacter autotrophicus revealed new metabolic traits in the phylum Deferribacteres.</title>
        <authorList>
            <person name="Slobodkin A.I."/>
            <person name="Slobodkina G.B."/>
            <person name="Allioux M."/>
            <person name="Alain K."/>
            <person name="Jebbar M."/>
            <person name="Shadrin V."/>
            <person name="Kublanov I.V."/>
            <person name="Toshchakov S.V."/>
            <person name="Bonch-Osmolovskaya E.A."/>
        </authorList>
    </citation>
    <scope>NUCLEOTIDE SEQUENCE [LARGE SCALE GENOMIC DNA]</scope>
    <source>
        <strain evidence="4 5">SL50</strain>
    </source>
</reference>
<evidence type="ECO:0000313" key="4">
    <source>
        <dbReference type="EMBL" id="KAA0258793.1"/>
    </source>
</evidence>
<name>A0A5A8F5R7_9BACT</name>
<organism evidence="4 5">
    <name type="scientific">Deferribacter autotrophicus</name>
    <dbReference type="NCBI Taxonomy" id="500465"/>
    <lineage>
        <taxon>Bacteria</taxon>
        <taxon>Pseudomonadati</taxon>
        <taxon>Deferribacterota</taxon>
        <taxon>Deferribacteres</taxon>
        <taxon>Deferribacterales</taxon>
        <taxon>Deferribacteraceae</taxon>
        <taxon>Deferribacter</taxon>
    </lineage>
</organism>
<dbReference type="PROSITE" id="PS50110">
    <property type="entry name" value="RESPONSE_REGULATORY"/>
    <property type="match status" value="1"/>
</dbReference>
<feature type="modified residue" description="4-aspartylphosphate" evidence="2">
    <location>
        <position position="55"/>
    </location>
</feature>
<keyword evidence="1 2" id="KW-0597">Phosphoprotein</keyword>
<dbReference type="GO" id="GO:0000160">
    <property type="term" value="P:phosphorelay signal transduction system"/>
    <property type="evidence" value="ECO:0007669"/>
    <property type="project" value="InterPro"/>
</dbReference>
<protein>
    <submittedName>
        <fullName evidence="4">Response regulator</fullName>
    </submittedName>
</protein>
<evidence type="ECO:0000259" key="3">
    <source>
        <dbReference type="PROSITE" id="PS50110"/>
    </source>
</evidence>
<evidence type="ECO:0000256" key="1">
    <source>
        <dbReference type="ARBA" id="ARBA00022553"/>
    </source>
</evidence>
<feature type="domain" description="Response regulatory" evidence="3">
    <location>
        <begin position="6"/>
        <end position="120"/>
    </location>
</feature>
<dbReference type="InterPro" id="IPR011006">
    <property type="entry name" value="CheY-like_superfamily"/>
</dbReference>
<keyword evidence="5" id="KW-1185">Reference proteome</keyword>
<dbReference type="InterPro" id="IPR001789">
    <property type="entry name" value="Sig_transdc_resp-reg_receiver"/>
</dbReference>
<dbReference type="OrthoDB" id="159632at2"/>
<dbReference type="Gene3D" id="3.40.50.2300">
    <property type="match status" value="1"/>
</dbReference>
<dbReference type="InterPro" id="IPR050595">
    <property type="entry name" value="Bact_response_regulator"/>
</dbReference>
<dbReference type="RefSeq" id="WP_149265553.1">
    <property type="nucleotide sequence ID" value="NZ_VFJB01000003.1"/>
</dbReference>
<dbReference type="Proteomes" id="UP000322876">
    <property type="component" value="Unassembled WGS sequence"/>
</dbReference>
<dbReference type="CDD" id="cd00156">
    <property type="entry name" value="REC"/>
    <property type="match status" value="1"/>
</dbReference>
<accession>A0A5A8F5R7</accession>
<dbReference type="AlphaFoldDB" id="A0A5A8F5R7"/>
<sequence length="125" mass="14143">MDKPYKILVVDDEEHTRLGYAEVLKLDGYEVDIAETGLEGLEKAKATKYDVIVTDLRMPEMDGLTFIENLRKFDESAKIVIITAFGTYKSYQKSRNLGVVTYLNKPVRAKDLKDAVIQVLGLNVE</sequence>
<dbReference type="SUPFAM" id="SSF52172">
    <property type="entry name" value="CheY-like"/>
    <property type="match status" value="1"/>
</dbReference>
<evidence type="ECO:0000256" key="2">
    <source>
        <dbReference type="PROSITE-ProRule" id="PRU00169"/>
    </source>
</evidence>
<gene>
    <name evidence="4" type="ORF">FHQ18_02265</name>
</gene>
<dbReference type="PANTHER" id="PTHR44591">
    <property type="entry name" value="STRESS RESPONSE REGULATOR PROTEIN 1"/>
    <property type="match status" value="1"/>
</dbReference>
<dbReference type="PANTHER" id="PTHR44591:SF3">
    <property type="entry name" value="RESPONSE REGULATORY DOMAIN-CONTAINING PROTEIN"/>
    <property type="match status" value="1"/>
</dbReference>
<evidence type="ECO:0000313" key="5">
    <source>
        <dbReference type="Proteomes" id="UP000322876"/>
    </source>
</evidence>
<comment type="caution">
    <text evidence="4">The sequence shown here is derived from an EMBL/GenBank/DDBJ whole genome shotgun (WGS) entry which is preliminary data.</text>
</comment>
<dbReference type="SMART" id="SM00448">
    <property type="entry name" value="REC"/>
    <property type="match status" value="1"/>
</dbReference>
<proteinExistence type="predicted"/>